<comment type="caution">
    <text evidence="1">The sequence shown here is derived from an EMBL/GenBank/DDBJ whole genome shotgun (WGS) entry which is preliminary data.</text>
</comment>
<name>A0A6G1EV23_9ORYZ</name>
<accession>A0A6G1EV23</accession>
<evidence type="ECO:0000313" key="2">
    <source>
        <dbReference type="Proteomes" id="UP000479710"/>
    </source>
</evidence>
<dbReference type="EMBL" id="SPHZ02000002">
    <property type="protein sequence ID" value="KAF0928455.1"/>
    <property type="molecule type" value="Genomic_DNA"/>
</dbReference>
<protein>
    <submittedName>
        <fullName evidence="1">Uncharacterized protein</fullName>
    </submittedName>
</protein>
<proteinExistence type="predicted"/>
<keyword evidence="2" id="KW-1185">Reference proteome</keyword>
<gene>
    <name evidence="1" type="ORF">E2562_004102</name>
</gene>
<evidence type="ECO:0000313" key="1">
    <source>
        <dbReference type="EMBL" id="KAF0928455.1"/>
    </source>
</evidence>
<dbReference type="Proteomes" id="UP000479710">
    <property type="component" value="Unassembled WGS sequence"/>
</dbReference>
<dbReference type="AlphaFoldDB" id="A0A6G1EV23"/>
<organism evidence="1 2">
    <name type="scientific">Oryza meyeriana var. granulata</name>
    <dbReference type="NCBI Taxonomy" id="110450"/>
    <lineage>
        <taxon>Eukaryota</taxon>
        <taxon>Viridiplantae</taxon>
        <taxon>Streptophyta</taxon>
        <taxon>Embryophyta</taxon>
        <taxon>Tracheophyta</taxon>
        <taxon>Spermatophyta</taxon>
        <taxon>Magnoliopsida</taxon>
        <taxon>Liliopsida</taxon>
        <taxon>Poales</taxon>
        <taxon>Poaceae</taxon>
        <taxon>BOP clade</taxon>
        <taxon>Oryzoideae</taxon>
        <taxon>Oryzeae</taxon>
        <taxon>Oryzinae</taxon>
        <taxon>Oryza</taxon>
        <taxon>Oryza meyeriana</taxon>
    </lineage>
</organism>
<sequence length="77" mass="8872">MRRHRAGLGLAVPPPWILPLTQPRSCSLELRETPTSASCLRRLHLQIFANHCSTTTLVHKHFKQYRFFPLQHTDAGK</sequence>
<reference evidence="1 2" key="1">
    <citation type="submission" date="2019-11" db="EMBL/GenBank/DDBJ databases">
        <title>Whole genome sequence of Oryza granulata.</title>
        <authorList>
            <person name="Li W."/>
        </authorList>
    </citation>
    <scope>NUCLEOTIDE SEQUENCE [LARGE SCALE GENOMIC DNA]</scope>
    <source>
        <strain evidence="2">cv. Menghai</strain>
        <tissue evidence="1">Leaf</tissue>
    </source>
</reference>